<name>A0A7W7W4I8_9ACTN</name>
<evidence type="ECO:0000313" key="2">
    <source>
        <dbReference type="Proteomes" id="UP000523007"/>
    </source>
</evidence>
<dbReference type="InterPro" id="IPR054206">
    <property type="entry name" value="DUF6912"/>
</dbReference>
<gene>
    <name evidence="1" type="ORF">F4561_004676</name>
</gene>
<reference evidence="1 2" key="1">
    <citation type="submission" date="2020-08" db="EMBL/GenBank/DDBJ databases">
        <title>Sequencing the genomes of 1000 actinobacteria strains.</title>
        <authorList>
            <person name="Klenk H.-P."/>
        </authorList>
    </citation>
    <scope>NUCLEOTIDE SEQUENCE [LARGE SCALE GENOMIC DNA]</scope>
    <source>
        <strain evidence="1 2">DSM 102030</strain>
    </source>
</reference>
<dbReference type="RefSeq" id="WP_312885462.1">
    <property type="nucleotide sequence ID" value="NZ_JACHJT010000001.1"/>
</dbReference>
<organism evidence="1 2">
    <name type="scientific">Lipingzhangella halophila</name>
    <dbReference type="NCBI Taxonomy" id="1783352"/>
    <lineage>
        <taxon>Bacteria</taxon>
        <taxon>Bacillati</taxon>
        <taxon>Actinomycetota</taxon>
        <taxon>Actinomycetes</taxon>
        <taxon>Streptosporangiales</taxon>
        <taxon>Nocardiopsidaceae</taxon>
        <taxon>Lipingzhangella</taxon>
    </lineage>
</organism>
<accession>A0A7W7W4I8</accession>
<evidence type="ECO:0000313" key="1">
    <source>
        <dbReference type="EMBL" id="MBB4933856.1"/>
    </source>
</evidence>
<comment type="caution">
    <text evidence="1">The sequence shown here is derived from an EMBL/GenBank/DDBJ whole genome shotgun (WGS) entry which is preliminary data.</text>
</comment>
<sequence length="155" mass="16365">MTRPTMRVFLPSSLPALADVLARGEVRGTPIRAYAVRPEPGASDAAEDEELEYQALLAAAGDSLRLLAADPEAPRRRVVLAADVPDRIVEPDPGESGVASVTVAGTVPLKRVVSAHVDDEAAATDIEAALADPDAADLGEHDLMWFATQELPFMV</sequence>
<dbReference type="Pfam" id="PF21853">
    <property type="entry name" value="DUF6912"/>
    <property type="match status" value="1"/>
</dbReference>
<keyword evidence="2" id="KW-1185">Reference proteome</keyword>
<proteinExistence type="predicted"/>
<dbReference type="Proteomes" id="UP000523007">
    <property type="component" value="Unassembled WGS sequence"/>
</dbReference>
<dbReference type="AlphaFoldDB" id="A0A7W7W4I8"/>
<dbReference type="EMBL" id="JACHJT010000001">
    <property type="protein sequence ID" value="MBB4933856.1"/>
    <property type="molecule type" value="Genomic_DNA"/>
</dbReference>
<protein>
    <submittedName>
        <fullName evidence="1">Uncharacterized protein</fullName>
    </submittedName>
</protein>